<keyword evidence="5 6" id="KW-0408">Iron</keyword>
<dbReference type="EMBL" id="NVVJ01000019">
    <property type="protein sequence ID" value="PCJ25216.1"/>
    <property type="molecule type" value="Genomic_DNA"/>
</dbReference>
<dbReference type="PANTHER" id="PTHR40942:SF4">
    <property type="entry name" value="CYTOCHROME C5"/>
    <property type="match status" value="1"/>
</dbReference>
<keyword evidence="3 6" id="KW-0479">Metal-binding</keyword>
<dbReference type="Proteomes" id="UP000218327">
    <property type="component" value="Unassembled WGS sequence"/>
</dbReference>
<dbReference type="GO" id="GO:0009055">
    <property type="term" value="F:electron transfer activity"/>
    <property type="evidence" value="ECO:0007669"/>
    <property type="project" value="InterPro"/>
</dbReference>
<keyword evidence="4" id="KW-0249">Electron transport</keyword>
<dbReference type="GO" id="GO:0020037">
    <property type="term" value="F:heme binding"/>
    <property type="evidence" value="ECO:0007669"/>
    <property type="project" value="InterPro"/>
</dbReference>
<feature type="domain" description="Cytochrome c" evidence="8">
    <location>
        <begin position="31"/>
        <end position="112"/>
    </location>
</feature>
<sequence length="113" mass="12436">MDIHVMKLSITLKNLMFCSLLFCISSAFSEEDKFDAAQTYKTTCFACHGTGAAHSPEVGDVIEWEIRLEKGLDTLVKNSINGLNGIMPPRGLCVDCSDAQLKAIVEYMLESSQ</sequence>
<gene>
    <name evidence="9" type="ORF">COA96_07905</name>
</gene>
<dbReference type="InterPro" id="IPR036909">
    <property type="entry name" value="Cyt_c-like_dom_sf"/>
</dbReference>
<dbReference type="InterPro" id="IPR002323">
    <property type="entry name" value="Cyt_CIE"/>
</dbReference>
<organism evidence="9 10">
    <name type="scientific">SAR86 cluster bacterium</name>
    <dbReference type="NCBI Taxonomy" id="2030880"/>
    <lineage>
        <taxon>Bacteria</taxon>
        <taxon>Pseudomonadati</taxon>
        <taxon>Pseudomonadota</taxon>
        <taxon>Gammaproteobacteria</taxon>
        <taxon>SAR86 cluster</taxon>
    </lineage>
</organism>
<accession>A0A2A5B2C6</accession>
<dbReference type="InterPro" id="IPR009056">
    <property type="entry name" value="Cyt_c-like_dom"/>
</dbReference>
<evidence type="ECO:0000313" key="9">
    <source>
        <dbReference type="EMBL" id="PCJ25216.1"/>
    </source>
</evidence>
<protein>
    <submittedName>
        <fullName evidence="9">Cytochrome C</fullName>
    </submittedName>
</protein>
<dbReference type="Pfam" id="PF13442">
    <property type="entry name" value="Cytochrome_CBB3"/>
    <property type="match status" value="1"/>
</dbReference>
<keyword evidence="1" id="KW-0813">Transport</keyword>
<evidence type="ECO:0000256" key="2">
    <source>
        <dbReference type="ARBA" id="ARBA00022617"/>
    </source>
</evidence>
<dbReference type="SUPFAM" id="SSF46626">
    <property type="entry name" value="Cytochrome c"/>
    <property type="match status" value="1"/>
</dbReference>
<keyword evidence="2 6" id="KW-0349">Heme</keyword>
<evidence type="ECO:0000256" key="6">
    <source>
        <dbReference type="PROSITE-ProRule" id="PRU00433"/>
    </source>
</evidence>
<evidence type="ECO:0000313" key="10">
    <source>
        <dbReference type="Proteomes" id="UP000218327"/>
    </source>
</evidence>
<dbReference type="Gene3D" id="1.10.760.10">
    <property type="entry name" value="Cytochrome c-like domain"/>
    <property type="match status" value="1"/>
</dbReference>
<feature type="chain" id="PRO_5012427105" evidence="7">
    <location>
        <begin position="30"/>
        <end position="113"/>
    </location>
</feature>
<evidence type="ECO:0000256" key="1">
    <source>
        <dbReference type="ARBA" id="ARBA00022448"/>
    </source>
</evidence>
<dbReference type="PANTHER" id="PTHR40942">
    <property type="match status" value="1"/>
</dbReference>
<evidence type="ECO:0000256" key="7">
    <source>
        <dbReference type="SAM" id="SignalP"/>
    </source>
</evidence>
<dbReference type="PRINTS" id="PR00607">
    <property type="entry name" value="CYTCHROMECIE"/>
</dbReference>
<evidence type="ECO:0000256" key="5">
    <source>
        <dbReference type="ARBA" id="ARBA00023004"/>
    </source>
</evidence>
<dbReference type="GO" id="GO:0005506">
    <property type="term" value="F:iron ion binding"/>
    <property type="evidence" value="ECO:0007669"/>
    <property type="project" value="InterPro"/>
</dbReference>
<evidence type="ECO:0000256" key="4">
    <source>
        <dbReference type="ARBA" id="ARBA00022982"/>
    </source>
</evidence>
<dbReference type="PROSITE" id="PS51007">
    <property type="entry name" value="CYTC"/>
    <property type="match status" value="1"/>
</dbReference>
<evidence type="ECO:0000259" key="8">
    <source>
        <dbReference type="PROSITE" id="PS51007"/>
    </source>
</evidence>
<proteinExistence type="predicted"/>
<evidence type="ECO:0000256" key="3">
    <source>
        <dbReference type="ARBA" id="ARBA00022723"/>
    </source>
</evidence>
<name>A0A2A5B2C6_9GAMM</name>
<keyword evidence="7" id="KW-0732">Signal</keyword>
<feature type="signal peptide" evidence="7">
    <location>
        <begin position="1"/>
        <end position="29"/>
    </location>
</feature>
<comment type="caution">
    <text evidence="9">The sequence shown here is derived from an EMBL/GenBank/DDBJ whole genome shotgun (WGS) entry which is preliminary data.</text>
</comment>
<dbReference type="AlphaFoldDB" id="A0A2A5B2C6"/>
<reference evidence="10" key="1">
    <citation type="submission" date="2017-08" db="EMBL/GenBank/DDBJ databases">
        <title>A dynamic microbial community with high functional redundancy inhabits the cold, oxic subseafloor aquifer.</title>
        <authorList>
            <person name="Tully B.J."/>
            <person name="Wheat C.G."/>
            <person name="Glazer B.T."/>
            <person name="Huber J.A."/>
        </authorList>
    </citation>
    <scope>NUCLEOTIDE SEQUENCE [LARGE SCALE GENOMIC DNA]</scope>
</reference>